<dbReference type="Proteomes" id="UP000182241">
    <property type="component" value="Unassembled WGS sequence"/>
</dbReference>
<dbReference type="AlphaFoldDB" id="A0A1H4VX19"/>
<dbReference type="InterPro" id="IPR007829">
    <property type="entry name" value="TM2"/>
</dbReference>
<keyword evidence="4 6" id="KW-0472">Membrane</keyword>
<dbReference type="RefSeq" id="WP_068525781.1">
    <property type="nucleotide sequence ID" value="NZ_CBDRGN010000001.1"/>
</dbReference>
<evidence type="ECO:0000256" key="6">
    <source>
        <dbReference type="SAM" id="Phobius"/>
    </source>
</evidence>
<evidence type="ECO:0000256" key="3">
    <source>
        <dbReference type="ARBA" id="ARBA00022989"/>
    </source>
</evidence>
<feature type="domain" description="TM2" evidence="7">
    <location>
        <begin position="82"/>
        <end position="132"/>
    </location>
</feature>
<organism evidence="8 9">
    <name type="scientific">Tsukamurella tyrosinosolvens</name>
    <dbReference type="NCBI Taxonomy" id="57704"/>
    <lineage>
        <taxon>Bacteria</taxon>
        <taxon>Bacillati</taxon>
        <taxon>Actinomycetota</taxon>
        <taxon>Actinomycetes</taxon>
        <taxon>Mycobacteriales</taxon>
        <taxon>Tsukamurellaceae</taxon>
        <taxon>Tsukamurella</taxon>
    </lineage>
</organism>
<evidence type="ECO:0000313" key="8">
    <source>
        <dbReference type="EMBL" id="SEC85672.1"/>
    </source>
</evidence>
<dbReference type="STRING" id="57704.SAMN04489793_3368"/>
<dbReference type="OrthoDB" id="2004788at2"/>
<comment type="subcellular location">
    <subcellularLocation>
        <location evidence="1">Membrane</location>
        <topology evidence="1">Multi-pass membrane protein</topology>
    </subcellularLocation>
</comment>
<keyword evidence="3 6" id="KW-1133">Transmembrane helix</keyword>
<protein>
    <submittedName>
        <fullName evidence="8">TM2 domain-containing membrane protein YozV</fullName>
    </submittedName>
</protein>
<dbReference type="KEGG" id="tsm:ASU32_12575"/>
<evidence type="ECO:0000259" key="7">
    <source>
        <dbReference type="Pfam" id="PF05154"/>
    </source>
</evidence>
<evidence type="ECO:0000256" key="4">
    <source>
        <dbReference type="ARBA" id="ARBA00023136"/>
    </source>
</evidence>
<reference evidence="9" key="1">
    <citation type="submission" date="2016-10" db="EMBL/GenBank/DDBJ databases">
        <authorList>
            <person name="Varghese N."/>
            <person name="Submissions S."/>
        </authorList>
    </citation>
    <scope>NUCLEOTIDE SEQUENCE [LARGE SCALE GENOMIC DNA]</scope>
    <source>
        <strain evidence="9">DSM 44234</strain>
    </source>
</reference>
<evidence type="ECO:0000256" key="2">
    <source>
        <dbReference type="ARBA" id="ARBA00022692"/>
    </source>
</evidence>
<feature type="region of interest" description="Disordered" evidence="5">
    <location>
        <begin position="1"/>
        <end position="81"/>
    </location>
</feature>
<feature type="transmembrane region" description="Helical" evidence="6">
    <location>
        <begin position="86"/>
        <end position="105"/>
    </location>
</feature>
<gene>
    <name evidence="8" type="ORF">SAMN04489793_3368</name>
</gene>
<dbReference type="GeneID" id="300998367"/>
<evidence type="ECO:0000256" key="5">
    <source>
        <dbReference type="SAM" id="MobiDB-lite"/>
    </source>
</evidence>
<name>A0A1H4VX19_TSUTY</name>
<dbReference type="Pfam" id="PF05154">
    <property type="entry name" value="TM2"/>
    <property type="match status" value="1"/>
</dbReference>
<feature type="compositionally biased region" description="Low complexity" evidence="5">
    <location>
        <begin position="1"/>
        <end position="62"/>
    </location>
</feature>
<keyword evidence="9" id="KW-1185">Reference proteome</keyword>
<dbReference type="GO" id="GO:0016020">
    <property type="term" value="C:membrane"/>
    <property type="evidence" value="ECO:0007669"/>
    <property type="project" value="UniProtKB-SubCell"/>
</dbReference>
<keyword evidence="2 6" id="KW-0812">Transmembrane</keyword>
<proteinExistence type="predicted"/>
<evidence type="ECO:0000256" key="1">
    <source>
        <dbReference type="ARBA" id="ARBA00004141"/>
    </source>
</evidence>
<feature type="transmembrane region" description="Helical" evidence="6">
    <location>
        <begin position="117"/>
        <end position="143"/>
    </location>
</feature>
<evidence type="ECO:0000313" key="9">
    <source>
        <dbReference type="Proteomes" id="UP000182241"/>
    </source>
</evidence>
<accession>A0A1H4VX19</accession>
<dbReference type="EMBL" id="FNSA01000003">
    <property type="protein sequence ID" value="SEC85672.1"/>
    <property type="molecule type" value="Genomic_DNA"/>
</dbReference>
<sequence>MTDPQQPYGQQYDPYAKQGYDPQPYPSYDPYAQQPAGYGQQPYAQQPGYGQPQPGFPYGQPFGPDPAAPYGRDPQTGEPYSDKSKLAAGLLQIFLGGWGIGRFYLGSTSIAVTQLVLTVIGIVTSIILIGFVILIGVGIWALVDGIMILTGSVRDPQGRPLRP</sequence>